<evidence type="ECO:0000256" key="2">
    <source>
        <dbReference type="PROSITE-ProRule" id="PRU00176"/>
    </source>
</evidence>
<dbReference type="SUPFAM" id="SSF54928">
    <property type="entry name" value="RNA-binding domain, RBD"/>
    <property type="match status" value="1"/>
</dbReference>
<dbReference type="SMART" id="SM00360">
    <property type="entry name" value="RRM"/>
    <property type="match status" value="1"/>
</dbReference>
<dbReference type="GO" id="GO:0005634">
    <property type="term" value="C:nucleus"/>
    <property type="evidence" value="ECO:0007669"/>
    <property type="project" value="TreeGrafter"/>
</dbReference>
<proteinExistence type="predicted"/>
<evidence type="ECO:0000313" key="4">
    <source>
        <dbReference type="Proteomes" id="UP000694843"/>
    </source>
</evidence>
<dbReference type="PANTHER" id="PTHR48024">
    <property type="entry name" value="GEO13361P1-RELATED"/>
    <property type="match status" value="1"/>
</dbReference>
<feature type="domain" description="RRM" evidence="3">
    <location>
        <begin position="47"/>
        <end position="99"/>
    </location>
</feature>
<evidence type="ECO:0000256" key="1">
    <source>
        <dbReference type="ARBA" id="ARBA00022884"/>
    </source>
</evidence>
<dbReference type="Gene3D" id="3.30.70.330">
    <property type="match status" value="1"/>
</dbReference>
<keyword evidence="4" id="KW-1185">Reference proteome</keyword>
<evidence type="ECO:0000313" key="5">
    <source>
        <dbReference type="RefSeq" id="XP_018019003.1"/>
    </source>
</evidence>
<dbReference type="GO" id="GO:0003723">
    <property type="term" value="F:RNA binding"/>
    <property type="evidence" value="ECO:0007669"/>
    <property type="project" value="UniProtKB-UniRule"/>
</dbReference>
<evidence type="ECO:0000259" key="3">
    <source>
        <dbReference type="PROSITE" id="PS50102"/>
    </source>
</evidence>
<dbReference type="InterPro" id="IPR035979">
    <property type="entry name" value="RBD_domain_sf"/>
</dbReference>
<dbReference type="OMA" id="AKDTTWT"/>
<accession>A0A8B7NZ05</accession>
<dbReference type="InterPro" id="IPR050886">
    <property type="entry name" value="RNA-binding_reg"/>
</dbReference>
<dbReference type="KEGG" id="hazt:108675488"/>
<protein>
    <submittedName>
        <fullName evidence="5">RNA-binding protein 24-like</fullName>
    </submittedName>
</protein>
<reference evidence="5" key="1">
    <citation type="submission" date="2025-08" db="UniProtKB">
        <authorList>
            <consortium name="RefSeq"/>
        </authorList>
    </citation>
    <scope>IDENTIFICATION</scope>
    <source>
        <tissue evidence="5">Whole organism</tissue>
    </source>
</reference>
<dbReference type="InterPro" id="IPR000504">
    <property type="entry name" value="RRM_dom"/>
</dbReference>
<dbReference type="Proteomes" id="UP000694843">
    <property type="component" value="Unplaced"/>
</dbReference>
<dbReference type="InterPro" id="IPR012677">
    <property type="entry name" value="Nucleotide-bd_a/b_plait_sf"/>
</dbReference>
<dbReference type="GeneID" id="108675488"/>
<dbReference type="Pfam" id="PF00076">
    <property type="entry name" value="RRM_1"/>
    <property type="match status" value="1"/>
</dbReference>
<dbReference type="PANTHER" id="PTHR48024:SF56">
    <property type="entry name" value="HETEROGENEOUS NUCLEAR RIBONUCLEOPROTEIN A0"/>
    <property type="match status" value="1"/>
</dbReference>
<organism evidence="4 5">
    <name type="scientific">Hyalella azteca</name>
    <name type="common">Amphipod</name>
    <dbReference type="NCBI Taxonomy" id="294128"/>
    <lineage>
        <taxon>Eukaryota</taxon>
        <taxon>Metazoa</taxon>
        <taxon>Ecdysozoa</taxon>
        <taxon>Arthropoda</taxon>
        <taxon>Crustacea</taxon>
        <taxon>Multicrustacea</taxon>
        <taxon>Malacostraca</taxon>
        <taxon>Eumalacostraca</taxon>
        <taxon>Peracarida</taxon>
        <taxon>Amphipoda</taxon>
        <taxon>Senticaudata</taxon>
        <taxon>Talitrida</taxon>
        <taxon>Talitroidea</taxon>
        <taxon>Hyalellidae</taxon>
        <taxon>Hyalella</taxon>
    </lineage>
</organism>
<keyword evidence="1 2" id="KW-0694">RNA-binding</keyword>
<dbReference type="AlphaFoldDB" id="A0A8B7NZ05"/>
<dbReference type="RefSeq" id="XP_018019003.1">
    <property type="nucleotide sequence ID" value="XM_018163514.2"/>
</dbReference>
<dbReference type="PROSITE" id="PS50102">
    <property type="entry name" value="RRM"/>
    <property type="match status" value="1"/>
</dbReference>
<gene>
    <name evidence="5" type="primary">LOC108675488</name>
</gene>
<name>A0A8B7NZ05_HYAAZ</name>
<sequence>MMVPASSALATSAYASALHPSLPQLDAAYAAAAAANLQPPAKDTTWTKLFVGGLPYTTTDQELREFFEEFGEIEEAAVIIDRQTGKSKGYGFSAASADS</sequence>